<dbReference type="CDD" id="cd03784">
    <property type="entry name" value="GT1_Gtf-like"/>
    <property type="match status" value="1"/>
</dbReference>
<comment type="caution">
    <text evidence="1">The sequence shown here is derived from an EMBL/GenBank/DDBJ whole genome shotgun (WGS) entry which is preliminary data.</text>
</comment>
<protein>
    <submittedName>
        <fullName evidence="2">Glycosyltransferase, MGT family</fullName>
    </submittedName>
    <submittedName>
        <fullName evidence="1">Putative UDP-glucosyltransferase YojK</fullName>
    </submittedName>
</protein>
<dbReference type="Proteomes" id="UP000321514">
    <property type="component" value="Unassembled WGS sequence"/>
</dbReference>
<sequence length="429" mass="46069">MSKILMAAHPTAGHTNALRAMGVRLRELGHEVAMALAAPPLPFSNFWPEPLRVATTLPQAIQRDGLSLIRLQPAPAMLWYGARIPHARGVDELALALRLFTAGMKSQARHLAREIEASGIDMVLGDYLMPAALLAARLTKRPYAAFYHSALPFPVEGASPFGSGLPDDAPRDETWARAEQATQALGEWFDARVARDARALGVQLRPGGLLSAPISDDLNLLATLPELEPGLKPLTGPVEMTGPCLPRARDTDQDDPALRSLQPGRCHVYVSLGTVFNGQPRVFDAILDGLARHDVHTVVSAGASFGRLERRAGPRTLVFRQVPQVPLLRRVDFVVTHGGNNTVQESLAAGRPMVVIPFGGDQLANARRVERLGVGCVVLPSALDAASIASALSRLLEPEVTTRARALAASLEGVDGTERAVQAVLRWVK</sequence>
<evidence type="ECO:0000313" key="1">
    <source>
        <dbReference type="EMBL" id="GEN12184.1"/>
    </source>
</evidence>
<organism evidence="1 4">
    <name type="scientific">Myxococcus fulvus</name>
    <dbReference type="NCBI Taxonomy" id="33"/>
    <lineage>
        <taxon>Bacteria</taxon>
        <taxon>Pseudomonadati</taxon>
        <taxon>Myxococcota</taxon>
        <taxon>Myxococcia</taxon>
        <taxon>Myxococcales</taxon>
        <taxon>Cystobacterineae</taxon>
        <taxon>Myxococcaceae</taxon>
        <taxon>Myxococcus</taxon>
    </lineage>
</organism>
<dbReference type="RefSeq" id="WP_174816808.1">
    <property type="nucleotide sequence ID" value="NZ_BJXR01000059.1"/>
</dbReference>
<dbReference type="PANTHER" id="PTHR48050:SF13">
    <property type="entry name" value="STEROL 3-BETA-GLUCOSYLTRANSFERASE UGT80A2"/>
    <property type="match status" value="1"/>
</dbReference>
<dbReference type="PANTHER" id="PTHR48050">
    <property type="entry name" value="STEROL 3-BETA-GLUCOSYLTRANSFERASE"/>
    <property type="match status" value="1"/>
</dbReference>
<name>A0A511TDD8_MYXFU</name>
<keyword evidence="3" id="KW-1185">Reference proteome</keyword>
<evidence type="ECO:0000313" key="2">
    <source>
        <dbReference type="EMBL" id="SEU26908.1"/>
    </source>
</evidence>
<reference evidence="1 4" key="2">
    <citation type="submission" date="2019-07" db="EMBL/GenBank/DDBJ databases">
        <title>Whole genome shotgun sequence of Myxococcus fulvus NBRC 100333.</title>
        <authorList>
            <person name="Hosoyama A."/>
            <person name="Uohara A."/>
            <person name="Ohji S."/>
            <person name="Ichikawa N."/>
        </authorList>
    </citation>
    <scope>NUCLEOTIDE SEQUENCE [LARGE SCALE GENOMIC DNA]</scope>
    <source>
        <strain evidence="1 4">NBRC 100333</strain>
    </source>
</reference>
<proteinExistence type="predicted"/>
<keyword evidence="1" id="KW-0808">Transferase</keyword>
<dbReference type="GO" id="GO:0008194">
    <property type="term" value="F:UDP-glycosyltransferase activity"/>
    <property type="evidence" value="ECO:0007669"/>
    <property type="project" value="InterPro"/>
</dbReference>
<dbReference type="Gene3D" id="3.40.50.2000">
    <property type="entry name" value="Glycogen Phosphorylase B"/>
    <property type="match status" value="2"/>
</dbReference>
<gene>
    <name evidence="1" type="primary">yojK</name>
    <name evidence="1" type="ORF">MFU01_72210</name>
    <name evidence="2" type="ORF">SAMN05443572_107343</name>
</gene>
<dbReference type="Pfam" id="PF00201">
    <property type="entry name" value="UDPGT"/>
    <property type="match status" value="1"/>
</dbReference>
<dbReference type="GO" id="GO:0017000">
    <property type="term" value="P:antibiotic biosynthetic process"/>
    <property type="evidence" value="ECO:0007669"/>
    <property type="project" value="UniProtKB-ARBA"/>
</dbReference>
<evidence type="ECO:0000313" key="3">
    <source>
        <dbReference type="Proteomes" id="UP000183760"/>
    </source>
</evidence>
<dbReference type="InterPro" id="IPR050426">
    <property type="entry name" value="Glycosyltransferase_28"/>
</dbReference>
<dbReference type="Proteomes" id="UP000183760">
    <property type="component" value="Unassembled WGS sequence"/>
</dbReference>
<accession>A0A511TDD8</accession>
<dbReference type="InterPro" id="IPR002213">
    <property type="entry name" value="UDP_glucos_trans"/>
</dbReference>
<evidence type="ECO:0000313" key="4">
    <source>
        <dbReference type="Proteomes" id="UP000321514"/>
    </source>
</evidence>
<dbReference type="EMBL" id="FOIB01000007">
    <property type="protein sequence ID" value="SEU26908.1"/>
    <property type="molecule type" value="Genomic_DNA"/>
</dbReference>
<dbReference type="AlphaFoldDB" id="A0A511TDD8"/>
<dbReference type="SUPFAM" id="SSF53756">
    <property type="entry name" value="UDP-Glycosyltransferase/glycogen phosphorylase"/>
    <property type="match status" value="1"/>
</dbReference>
<reference evidence="2 3" key="1">
    <citation type="submission" date="2016-10" db="EMBL/GenBank/DDBJ databases">
        <authorList>
            <person name="Varghese N."/>
            <person name="Submissions S."/>
        </authorList>
    </citation>
    <scope>NUCLEOTIDE SEQUENCE [LARGE SCALE GENOMIC DNA]</scope>
    <source>
        <strain evidence="2 3">DSM 16525</strain>
    </source>
</reference>
<dbReference type="STRING" id="1334629.MFUL124B02_21145"/>
<dbReference type="EMBL" id="BJXR01000059">
    <property type="protein sequence ID" value="GEN12184.1"/>
    <property type="molecule type" value="Genomic_DNA"/>
</dbReference>